<sequence length="841" mass="93265">MEKKRPEFRKPKAAQSYETPEELFAKLPNRVKSHGYLRGPQTDALRDYIKLQDNTDIACELPTGTGKTTVGLLIAEWRRRQTGERVAYLTLTNQLAKQVLREAESLGIDCANLIGTKETRDAGEVGRYTMGRAIGVTTFSNLFNVNPVVQASNVLVFDDAHGGEHSVASMWTVRIDAEDHQDVYQEVLAALRPSLSESQYRVVTDEAEYVAVELADIHARADVLTNITAVLDEAKEPSIHFPWTVIRNNLIACLFFVSVREIVIRPIAPPTHTHAPFSETKQRIYMSATLGGEGDLLRGYGVTGIETIRVKHAQWGRRYIFMPSLYFEEEECPQVVSSIWNGMSTHRALILAPSFPIANRTFDSLSAGMNPSPAKLGAWDIENSLEPFTTKESAVLCLAGRYDGVDLPGDDCRLLVLAESPGAIGALERHLREHWKLGPLLRRRERTRLIQGMGRCTRDATDFAVIILLGQSLVDSITPPAFSKTLPGEIQRELSWGMEQGEVAREESDALTGMIVGLLTDEEYRKNANESIAELDIPNQISDELGDEDSGKAEVLYLRSMWSDDYTGAYQIARRTADDINKPELAGYRAWWLFLASIAARAAGETEGEIDCLKRAKAIGINSGFLDSLLRLRSKGAAKSDNATSLDVQAESIWNQLASWGWQGPVFKKKLEEMMTGLSQTNDYTKFHIGMERLGQCLGAEVIRSTADGAPDVVWVFHDRYYTFEAKAGTQLSKRYVLQAKGHPAWVQAERPELSEVPMQALIVAAGNEVDESAKPHIKGLNFISTAEILKYGQSAAAELKKLRTQFVGKDFGVARDQLKAEIQQAKLDCGSIENLLGTSL</sequence>
<dbReference type="InterPro" id="IPR006555">
    <property type="entry name" value="ATP-dep_Helicase_C"/>
</dbReference>
<reference evidence="2" key="1">
    <citation type="submission" date="2018-10" db="EMBL/GenBank/DDBJ databases">
        <title>Acidithiobacillus sulfuriphilus sp. nov.: an extremely acidophilic sulfur-oxidizing chemolithotroph isolated from a neutral pH environment.</title>
        <authorList>
            <person name="Falagan C."/>
            <person name="Moya-Beltran A."/>
            <person name="Quatrini R."/>
            <person name="Johnson D.B."/>
        </authorList>
    </citation>
    <scope>NUCLEOTIDE SEQUENCE [LARGE SCALE GENOMIC DNA]</scope>
    <source>
        <strain evidence="2">CJ-2</strain>
    </source>
</reference>
<dbReference type="GO" id="GO:0006139">
    <property type="term" value="P:nucleobase-containing compound metabolic process"/>
    <property type="evidence" value="ECO:0007669"/>
    <property type="project" value="InterPro"/>
</dbReference>
<dbReference type="AlphaFoldDB" id="A0A3M8RIU1"/>
<keyword evidence="2" id="KW-0378">Hydrolase</keyword>
<accession>A0A3M8RIU1</accession>
<dbReference type="Pfam" id="PF13307">
    <property type="entry name" value="Helicase_C_2"/>
    <property type="match status" value="1"/>
</dbReference>
<dbReference type="RefSeq" id="WP_123102156.1">
    <property type="nucleotide sequence ID" value="NZ_CP127527.1"/>
</dbReference>
<dbReference type="OrthoDB" id="366844at2"/>
<name>A0A3M8RIU1_9PROT</name>
<dbReference type="SUPFAM" id="SSF52540">
    <property type="entry name" value="P-loop containing nucleoside triphosphate hydrolases"/>
    <property type="match status" value="1"/>
</dbReference>
<dbReference type="InterPro" id="IPR014001">
    <property type="entry name" value="Helicase_ATP-bd"/>
</dbReference>
<organism evidence="2">
    <name type="scientific">Acidithiobacillus sulfuriphilus</name>
    <dbReference type="NCBI Taxonomy" id="1867749"/>
    <lineage>
        <taxon>Bacteria</taxon>
        <taxon>Pseudomonadati</taxon>
        <taxon>Pseudomonadota</taxon>
        <taxon>Acidithiobacillia</taxon>
        <taxon>Acidithiobacillales</taxon>
        <taxon>Acidithiobacillaceae</taxon>
        <taxon>Acidithiobacillus</taxon>
    </lineage>
</organism>
<dbReference type="SMART" id="SM00487">
    <property type="entry name" value="DEXDc"/>
    <property type="match status" value="1"/>
</dbReference>
<dbReference type="InterPro" id="IPR027417">
    <property type="entry name" value="P-loop_NTPase"/>
</dbReference>
<dbReference type="InterPro" id="IPR011545">
    <property type="entry name" value="DEAD/DEAH_box_helicase_dom"/>
</dbReference>
<comment type="caution">
    <text evidence="2">The sequence shown here is derived from an EMBL/GenBank/DDBJ whole genome shotgun (WGS) entry which is preliminary data.</text>
</comment>
<evidence type="ECO:0000313" key="2">
    <source>
        <dbReference type="EMBL" id="RNF68243.1"/>
    </source>
</evidence>
<keyword evidence="2" id="KW-0067">ATP-binding</keyword>
<dbReference type="GO" id="GO:0016818">
    <property type="term" value="F:hydrolase activity, acting on acid anhydrides, in phosphorus-containing anhydrides"/>
    <property type="evidence" value="ECO:0007669"/>
    <property type="project" value="InterPro"/>
</dbReference>
<dbReference type="Pfam" id="PF00270">
    <property type="entry name" value="DEAD"/>
    <property type="match status" value="1"/>
</dbReference>
<gene>
    <name evidence="2" type="ORF">EC580_03285</name>
</gene>
<dbReference type="GO" id="GO:0003676">
    <property type="term" value="F:nucleic acid binding"/>
    <property type="evidence" value="ECO:0007669"/>
    <property type="project" value="InterPro"/>
</dbReference>
<protein>
    <submittedName>
        <fullName evidence="2">DEAD/DEAH box helicase</fullName>
    </submittedName>
</protein>
<evidence type="ECO:0000259" key="1">
    <source>
        <dbReference type="SMART" id="SM00487"/>
    </source>
</evidence>
<dbReference type="GO" id="GO:0004386">
    <property type="term" value="F:helicase activity"/>
    <property type="evidence" value="ECO:0007669"/>
    <property type="project" value="UniProtKB-KW"/>
</dbReference>
<dbReference type="GO" id="GO:0005524">
    <property type="term" value="F:ATP binding"/>
    <property type="evidence" value="ECO:0007669"/>
    <property type="project" value="InterPro"/>
</dbReference>
<proteinExistence type="predicted"/>
<feature type="domain" description="Helicase ATP-binding" evidence="1">
    <location>
        <begin position="33"/>
        <end position="321"/>
    </location>
</feature>
<dbReference type="Gene3D" id="3.40.50.300">
    <property type="entry name" value="P-loop containing nucleotide triphosphate hydrolases"/>
    <property type="match status" value="2"/>
</dbReference>
<keyword evidence="2" id="KW-0347">Helicase</keyword>
<keyword evidence="2" id="KW-0547">Nucleotide-binding</keyword>
<dbReference type="EMBL" id="RIZI01000124">
    <property type="protein sequence ID" value="RNF68243.1"/>
    <property type="molecule type" value="Genomic_DNA"/>
</dbReference>